<evidence type="ECO:0000256" key="5">
    <source>
        <dbReference type="ARBA" id="ARBA00022801"/>
    </source>
</evidence>
<organism evidence="9 10">
    <name type="scientific">Pseudogymnoascus destructans (strain ATCC MYA-4855 / 20631-21)</name>
    <name type="common">Bat white-nose syndrome fungus</name>
    <name type="synonym">Geomyces destructans</name>
    <dbReference type="NCBI Taxonomy" id="658429"/>
    <lineage>
        <taxon>Eukaryota</taxon>
        <taxon>Fungi</taxon>
        <taxon>Dikarya</taxon>
        <taxon>Ascomycota</taxon>
        <taxon>Pezizomycotina</taxon>
        <taxon>Leotiomycetes</taxon>
        <taxon>Thelebolales</taxon>
        <taxon>Thelebolaceae</taxon>
        <taxon>Pseudogymnoascus</taxon>
    </lineage>
</organism>
<evidence type="ECO:0008006" key="11">
    <source>
        <dbReference type="Google" id="ProtNLM"/>
    </source>
</evidence>
<evidence type="ECO:0000256" key="6">
    <source>
        <dbReference type="ARBA" id="ARBA00023157"/>
    </source>
</evidence>
<dbReference type="HOGENOM" id="CLU_044365_0_0_1"/>
<sequence length="302" mass="32987">MKPSLHIPLLLLPILPAVSAWGSLGHMTVAYLAEHLVAPRTAVYMQGVLSNPSSPGYLGSIATWADSYRYTKDGRYSAHLHYIDADDSPPWSCGLDIERDCADEFCIVSAIGNYTSRLMDADLDAYQRAIAAKFVVHFIGDIHQPLHTEGLLRGGNGIKVRFGNRNSNLHSVWDSAIAEHLIGGYTPTHAREWAGTLLADIEGGLYSPLVDEWREDISLGDVGGSVMRWARESNRLVCEVVVPEGGWETLQGKDLSGEYYERAIGKVEMQVARAGVRLAEWLDLIAGGEGRGELVRGGGMIV</sequence>
<evidence type="ECO:0000256" key="4">
    <source>
        <dbReference type="ARBA" id="ARBA00022759"/>
    </source>
</evidence>
<proteinExistence type="inferred from homology"/>
<dbReference type="AlphaFoldDB" id="L8G2F3"/>
<gene>
    <name evidence="9" type="ORF">GMDG_02311</name>
</gene>
<dbReference type="Pfam" id="PF02265">
    <property type="entry name" value="S1-P1_nuclease"/>
    <property type="match status" value="1"/>
</dbReference>
<dbReference type="InterPro" id="IPR008947">
    <property type="entry name" value="PLipase_C/P1_nuclease_dom_sf"/>
</dbReference>
<keyword evidence="10" id="KW-1185">Reference proteome</keyword>
<reference evidence="10" key="1">
    <citation type="submission" date="2010-09" db="EMBL/GenBank/DDBJ databases">
        <title>The genome sequence of Geomyces destructans 20631-21.</title>
        <authorList>
            <consortium name="The Broad Institute Genome Sequencing Platform"/>
            <person name="Cuomo C.A."/>
            <person name="Blehert D.S."/>
            <person name="Lorch J.M."/>
            <person name="Young S.K."/>
            <person name="Zeng Q."/>
            <person name="Gargeya S."/>
            <person name="Fitzgerald M."/>
            <person name="Haas B."/>
            <person name="Abouelleil A."/>
            <person name="Alvarado L."/>
            <person name="Arachchi H.M."/>
            <person name="Berlin A."/>
            <person name="Brown A."/>
            <person name="Chapman S.B."/>
            <person name="Chen Z."/>
            <person name="Dunbar C."/>
            <person name="Freedman E."/>
            <person name="Gearin G."/>
            <person name="Gellesch M."/>
            <person name="Goldberg J."/>
            <person name="Griggs A."/>
            <person name="Gujja S."/>
            <person name="Heiman D."/>
            <person name="Howarth C."/>
            <person name="Larson L."/>
            <person name="Lui A."/>
            <person name="MacDonald P.J.P."/>
            <person name="Montmayeur A."/>
            <person name="Murphy C."/>
            <person name="Neiman D."/>
            <person name="Pearson M."/>
            <person name="Priest M."/>
            <person name="Roberts A."/>
            <person name="Saif S."/>
            <person name="Shea T."/>
            <person name="Shenoy N."/>
            <person name="Sisk P."/>
            <person name="Stolte C."/>
            <person name="Sykes S."/>
            <person name="Wortman J."/>
            <person name="Nusbaum C."/>
            <person name="Birren B."/>
        </authorList>
    </citation>
    <scope>NUCLEOTIDE SEQUENCE [LARGE SCALE GENOMIC DNA]</scope>
    <source>
        <strain evidence="10">ATCC MYA-4855 / 20631-21</strain>
    </source>
</reference>
<dbReference type="InParanoid" id="L8G2F3"/>
<name>L8G2F3_PSED2</name>
<protein>
    <recommendedName>
        <fullName evidence="11">Nuclease S1</fullName>
    </recommendedName>
</protein>
<dbReference type="Proteomes" id="UP000011064">
    <property type="component" value="Unassembled WGS sequence"/>
</dbReference>
<evidence type="ECO:0000313" key="10">
    <source>
        <dbReference type="Proteomes" id="UP000011064"/>
    </source>
</evidence>
<accession>L8G2F3</accession>
<evidence type="ECO:0000256" key="3">
    <source>
        <dbReference type="ARBA" id="ARBA00022723"/>
    </source>
</evidence>
<dbReference type="GO" id="GO:0046872">
    <property type="term" value="F:metal ion binding"/>
    <property type="evidence" value="ECO:0007669"/>
    <property type="project" value="UniProtKB-KW"/>
</dbReference>
<keyword evidence="8" id="KW-0732">Signal</keyword>
<feature type="chain" id="PRO_5003989952" description="Nuclease S1" evidence="8">
    <location>
        <begin position="21"/>
        <end position="302"/>
    </location>
</feature>
<dbReference type="GO" id="GO:0006308">
    <property type="term" value="P:DNA catabolic process"/>
    <property type="evidence" value="ECO:0007669"/>
    <property type="project" value="InterPro"/>
</dbReference>
<keyword evidence="5" id="KW-0378">Hydrolase</keyword>
<dbReference type="PANTHER" id="PTHR33146:SF26">
    <property type="entry name" value="ENDONUCLEASE 4"/>
    <property type="match status" value="1"/>
</dbReference>
<comment type="similarity">
    <text evidence="1">Belongs to the nuclease type I family.</text>
</comment>
<dbReference type="PANTHER" id="PTHR33146">
    <property type="entry name" value="ENDONUCLEASE 4"/>
    <property type="match status" value="1"/>
</dbReference>
<dbReference type="OrthoDB" id="441446at2759"/>
<dbReference type="SUPFAM" id="SSF48537">
    <property type="entry name" value="Phospholipase C/P1 nuclease"/>
    <property type="match status" value="1"/>
</dbReference>
<feature type="signal peptide" evidence="8">
    <location>
        <begin position="1"/>
        <end position="20"/>
    </location>
</feature>
<evidence type="ECO:0000256" key="7">
    <source>
        <dbReference type="ARBA" id="ARBA00023180"/>
    </source>
</evidence>
<dbReference type="GO" id="GO:0004519">
    <property type="term" value="F:endonuclease activity"/>
    <property type="evidence" value="ECO:0007669"/>
    <property type="project" value="UniProtKB-KW"/>
</dbReference>
<dbReference type="GO" id="GO:0016788">
    <property type="term" value="F:hydrolase activity, acting on ester bonds"/>
    <property type="evidence" value="ECO:0007669"/>
    <property type="project" value="InterPro"/>
</dbReference>
<dbReference type="GO" id="GO:0003676">
    <property type="term" value="F:nucleic acid binding"/>
    <property type="evidence" value="ECO:0007669"/>
    <property type="project" value="InterPro"/>
</dbReference>
<dbReference type="VEuPathDB" id="FungiDB:GMDG_02311"/>
<keyword evidence="4" id="KW-0255">Endonuclease</keyword>
<keyword evidence="2" id="KW-0540">Nuclease</keyword>
<dbReference type="EMBL" id="GL573200">
    <property type="protein sequence ID" value="ELR06989.1"/>
    <property type="molecule type" value="Genomic_DNA"/>
</dbReference>
<evidence type="ECO:0000256" key="8">
    <source>
        <dbReference type="SAM" id="SignalP"/>
    </source>
</evidence>
<keyword evidence="6" id="KW-1015">Disulfide bond</keyword>
<dbReference type="Gene3D" id="1.10.575.10">
    <property type="entry name" value="P1 Nuclease"/>
    <property type="match status" value="1"/>
</dbReference>
<dbReference type="CDD" id="cd11010">
    <property type="entry name" value="S1-P1_nuclease"/>
    <property type="match status" value="1"/>
</dbReference>
<evidence type="ECO:0000256" key="2">
    <source>
        <dbReference type="ARBA" id="ARBA00022722"/>
    </source>
</evidence>
<keyword evidence="7" id="KW-0325">Glycoprotein</keyword>
<evidence type="ECO:0000256" key="1">
    <source>
        <dbReference type="ARBA" id="ARBA00009547"/>
    </source>
</evidence>
<keyword evidence="3" id="KW-0479">Metal-binding</keyword>
<dbReference type="STRING" id="658429.L8G2F3"/>
<evidence type="ECO:0000313" key="9">
    <source>
        <dbReference type="EMBL" id="ELR06989.1"/>
    </source>
</evidence>
<dbReference type="InterPro" id="IPR003154">
    <property type="entry name" value="S1/P1nuclease"/>
</dbReference>